<keyword evidence="4" id="KW-0143">Chaperone</keyword>
<dbReference type="PANTHER" id="PTHR13194:SF18">
    <property type="entry name" value="COMPLEX I INTERMEDIATE-ASSOCIATED PROTEIN 30, MITOCHONDRIAL"/>
    <property type="match status" value="1"/>
</dbReference>
<dbReference type="InterPro" id="IPR039131">
    <property type="entry name" value="NDUFAF1"/>
</dbReference>
<comment type="subcellular location">
    <subcellularLocation>
        <location evidence="1">Mitochondrion</location>
    </subcellularLocation>
</comment>
<dbReference type="SUPFAM" id="SSF49785">
    <property type="entry name" value="Galactose-binding domain-like"/>
    <property type="match status" value="1"/>
</dbReference>
<sequence>MEMRRWQNIKLDIPKLTKFEFAKFLECKKRRDPILTVKPETKPVLSAWYRFLRSLGLSSVRNRPRTNLGFADPRSGFEHTDIEIPVEELVREGSKWFNKQPKLLATQALQRIKSRVLLYDRMARGTVHGESVIKYVFKTDDDLAISDRGSAIFEGTLSTRLVKDGRTERTGWCSMRSLHDKKAFNRKNYFMDWNNYTHLLIKCRGDGRTYKVMLHIPQYFDVTWGDSYSFLLHTHGGPHWQFEMIPFSRFIYTIEGRIMDVQYSLDPRMASSIGITLMDRINGPFRLEIDFIGATHHISHLEKHAYETYNTPLGNTLL</sequence>
<dbReference type="GO" id="GO:0032981">
    <property type="term" value="P:mitochondrial respiratory chain complex I assembly"/>
    <property type="evidence" value="ECO:0007669"/>
    <property type="project" value="TreeGrafter"/>
</dbReference>
<dbReference type="GO" id="GO:0005739">
    <property type="term" value="C:mitochondrion"/>
    <property type="evidence" value="ECO:0007669"/>
    <property type="project" value="UniProtKB-SubCell"/>
</dbReference>
<evidence type="ECO:0000256" key="2">
    <source>
        <dbReference type="ARBA" id="ARBA00007884"/>
    </source>
</evidence>
<dbReference type="InterPro" id="IPR008979">
    <property type="entry name" value="Galactose-bd-like_sf"/>
</dbReference>
<reference evidence="7" key="1">
    <citation type="submission" date="2022-11" db="UniProtKB">
        <authorList>
            <consortium name="WormBaseParasite"/>
        </authorList>
    </citation>
    <scope>IDENTIFICATION</scope>
</reference>
<dbReference type="GO" id="GO:0006120">
    <property type="term" value="P:mitochondrial electron transport, NADH to ubiquinone"/>
    <property type="evidence" value="ECO:0007669"/>
    <property type="project" value="TreeGrafter"/>
</dbReference>
<dbReference type="PANTHER" id="PTHR13194">
    <property type="entry name" value="COMPLEX I INTERMEDIATE-ASSOCIATED PROTEIN 30"/>
    <property type="match status" value="1"/>
</dbReference>
<accession>A0A914HGC6</accession>
<evidence type="ECO:0000259" key="5">
    <source>
        <dbReference type="Pfam" id="PF08547"/>
    </source>
</evidence>
<feature type="domain" description="NADH:ubiquinone oxidoreductase intermediate-associated protein 30" evidence="5">
    <location>
        <begin position="144"/>
        <end position="289"/>
    </location>
</feature>
<dbReference type="InterPro" id="IPR013857">
    <property type="entry name" value="NADH-UbQ_OxRdtase-assoc_prot30"/>
</dbReference>
<dbReference type="Proteomes" id="UP000887572">
    <property type="component" value="Unplaced"/>
</dbReference>
<organism evidence="6 7">
    <name type="scientific">Globodera rostochiensis</name>
    <name type="common">Golden nematode worm</name>
    <name type="synonym">Heterodera rostochiensis</name>
    <dbReference type="NCBI Taxonomy" id="31243"/>
    <lineage>
        <taxon>Eukaryota</taxon>
        <taxon>Metazoa</taxon>
        <taxon>Ecdysozoa</taxon>
        <taxon>Nematoda</taxon>
        <taxon>Chromadorea</taxon>
        <taxon>Rhabditida</taxon>
        <taxon>Tylenchina</taxon>
        <taxon>Tylenchomorpha</taxon>
        <taxon>Tylenchoidea</taxon>
        <taxon>Heteroderidae</taxon>
        <taxon>Heteroderinae</taxon>
        <taxon>Globodera</taxon>
    </lineage>
</organism>
<dbReference type="GO" id="GO:0051082">
    <property type="term" value="F:unfolded protein binding"/>
    <property type="evidence" value="ECO:0007669"/>
    <property type="project" value="TreeGrafter"/>
</dbReference>
<proteinExistence type="inferred from homology"/>
<evidence type="ECO:0000256" key="1">
    <source>
        <dbReference type="ARBA" id="ARBA00004173"/>
    </source>
</evidence>
<evidence type="ECO:0000256" key="4">
    <source>
        <dbReference type="ARBA" id="ARBA00023186"/>
    </source>
</evidence>
<protein>
    <submittedName>
        <fullName evidence="7">NADH:ubiquinone oxidoreductase intermediate-associated protein 30 domain-containing protein</fullName>
    </submittedName>
</protein>
<keyword evidence="6" id="KW-1185">Reference proteome</keyword>
<comment type="similarity">
    <text evidence="2">Belongs to the CIA30 family.</text>
</comment>
<keyword evidence="3" id="KW-0496">Mitochondrion</keyword>
<evidence type="ECO:0000313" key="6">
    <source>
        <dbReference type="Proteomes" id="UP000887572"/>
    </source>
</evidence>
<dbReference type="AlphaFoldDB" id="A0A914HGC6"/>
<dbReference type="Pfam" id="PF08547">
    <property type="entry name" value="CIA30"/>
    <property type="match status" value="1"/>
</dbReference>
<dbReference type="WBParaSite" id="Gr19_v10_g17246.t1">
    <property type="protein sequence ID" value="Gr19_v10_g17246.t1"/>
    <property type="gene ID" value="Gr19_v10_g17246"/>
</dbReference>
<evidence type="ECO:0000313" key="7">
    <source>
        <dbReference type="WBParaSite" id="Gr19_v10_g17246.t1"/>
    </source>
</evidence>
<name>A0A914HGC6_GLORO</name>
<evidence type="ECO:0000256" key="3">
    <source>
        <dbReference type="ARBA" id="ARBA00023128"/>
    </source>
</evidence>